<protein>
    <submittedName>
        <fullName evidence="1">Uncharacterized protein</fullName>
    </submittedName>
</protein>
<organism evidence="1">
    <name type="scientific">Enterococcus avium</name>
    <name type="common">Streptococcus avium</name>
    <dbReference type="NCBI Taxonomy" id="33945"/>
    <lineage>
        <taxon>Bacteria</taxon>
        <taxon>Bacillati</taxon>
        <taxon>Bacillota</taxon>
        <taxon>Bacilli</taxon>
        <taxon>Lactobacillales</taxon>
        <taxon>Enterococcaceae</taxon>
        <taxon>Enterococcus</taxon>
    </lineage>
</organism>
<dbReference type="GeneID" id="93225452"/>
<reference evidence="1" key="1">
    <citation type="journal article" date="2018" name="Clin. Microbiol. Infect.">
        <title>Faecal carriage of optrA-positive enterococci in asymptomatic healthy humans in Hangzhou, China.</title>
        <authorList>
            <person name="Cai J."/>
            <person name="Schwarz S."/>
            <person name="Chi D."/>
            <person name="Wang Z."/>
            <person name="Zhang R."/>
            <person name="Wang Y."/>
        </authorList>
    </citation>
    <scope>NUCLEOTIDE SEQUENCE</scope>
    <source>
        <strain evidence="1">C674</strain>
    </source>
</reference>
<dbReference type="EMBL" id="MH018573">
    <property type="protein sequence ID" value="AXM43491.1"/>
    <property type="molecule type" value="Genomic_DNA"/>
</dbReference>
<dbReference type="RefSeq" id="WP_031644640.1">
    <property type="nucleotide sequence ID" value="NZ_JAHLOU010000155.1"/>
</dbReference>
<dbReference type="AlphaFoldDB" id="A0A346D8V2"/>
<sequence>MYFKNNCGHVFVDGSKVIVETDTFKRTTEFYSIFNSSIQMEFNDSIVELEIYSNVNKLADALLKEYGVD</sequence>
<dbReference type="GeneID" id="86911204"/>
<accession>A0A346D8V2</accession>
<name>A0A346D8V2_ENTAV</name>
<evidence type="ECO:0000313" key="1">
    <source>
        <dbReference type="EMBL" id="AXM43491.1"/>
    </source>
</evidence>
<proteinExistence type="predicted"/>